<gene>
    <name evidence="1" type="ORF">FOZ62_028022</name>
</gene>
<name>A0A7J6R702_PEROL</name>
<dbReference type="AlphaFoldDB" id="A0A7J6R702"/>
<dbReference type="Proteomes" id="UP000574390">
    <property type="component" value="Unassembled WGS sequence"/>
</dbReference>
<organism evidence="1 2">
    <name type="scientific">Perkinsus olseni</name>
    <name type="common">Perkinsus atlanticus</name>
    <dbReference type="NCBI Taxonomy" id="32597"/>
    <lineage>
        <taxon>Eukaryota</taxon>
        <taxon>Sar</taxon>
        <taxon>Alveolata</taxon>
        <taxon>Perkinsozoa</taxon>
        <taxon>Perkinsea</taxon>
        <taxon>Perkinsida</taxon>
        <taxon>Perkinsidae</taxon>
        <taxon>Perkinsus</taxon>
    </lineage>
</organism>
<sequence length="102" mass="11424">TKWNGIQADKSNHHSYVFRATSTNAIESLCCDILWEWAFSGPEYGGESWAETSIRLVDEKYIQYLRSCSATLERSKAPTKVAKTKAQQASAPSSDEVFIVCQ</sequence>
<proteinExistence type="predicted"/>
<dbReference type="EMBL" id="JABANM010024171">
    <property type="protein sequence ID" value="KAF4716659.1"/>
    <property type="molecule type" value="Genomic_DNA"/>
</dbReference>
<comment type="caution">
    <text evidence="1">The sequence shown here is derived from an EMBL/GenBank/DDBJ whole genome shotgun (WGS) entry which is preliminary data.</text>
</comment>
<evidence type="ECO:0000313" key="1">
    <source>
        <dbReference type="EMBL" id="KAF4716659.1"/>
    </source>
</evidence>
<evidence type="ECO:0000313" key="2">
    <source>
        <dbReference type="Proteomes" id="UP000574390"/>
    </source>
</evidence>
<feature type="non-terminal residue" evidence="1">
    <location>
        <position position="102"/>
    </location>
</feature>
<protein>
    <submittedName>
        <fullName evidence="1">Uncharacterized protein</fullName>
    </submittedName>
</protein>
<reference evidence="1 2" key="1">
    <citation type="submission" date="2020-04" db="EMBL/GenBank/DDBJ databases">
        <title>Perkinsus olseni comparative genomics.</title>
        <authorList>
            <person name="Bogema D.R."/>
        </authorList>
    </citation>
    <scope>NUCLEOTIDE SEQUENCE [LARGE SCALE GENOMIC DNA]</scope>
    <source>
        <strain evidence="1">ATCC PRA-205</strain>
    </source>
</reference>
<accession>A0A7J6R702</accession>